<protein>
    <submittedName>
        <fullName evidence="1">Uncharacterized protein</fullName>
    </submittedName>
</protein>
<dbReference type="Proteomes" id="UP000266723">
    <property type="component" value="Unassembled WGS sequence"/>
</dbReference>
<accession>A0ABQ7D314</accession>
<evidence type="ECO:0000313" key="1">
    <source>
        <dbReference type="EMBL" id="KAF3565959.1"/>
    </source>
</evidence>
<gene>
    <name evidence="1" type="ORF">DY000_02012391</name>
</gene>
<keyword evidence="2" id="KW-1185">Reference proteome</keyword>
<evidence type="ECO:0000313" key="2">
    <source>
        <dbReference type="Proteomes" id="UP000266723"/>
    </source>
</evidence>
<dbReference type="EMBL" id="QGKV02000759">
    <property type="protein sequence ID" value="KAF3565959.1"/>
    <property type="molecule type" value="Genomic_DNA"/>
</dbReference>
<comment type="caution">
    <text evidence="1">The sequence shown here is derived from an EMBL/GenBank/DDBJ whole genome shotgun (WGS) entry which is preliminary data.</text>
</comment>
<reference evidence="1 2" key="1">
    <citation type="journal article" date="2020" name="BMC Genomics">
        <title>Intraspecific diversification of the crop wild relative Brassica cretica Lam. using demographic model selection.</title>
        <authorList>
            <person name="Kioukis A."/>
            <person name="Michalopoulou V.A."/>
            <person name="Briers L."/>
            <person name="Pirintsos S."/>
            <person name="Studholme D.J."/>
            <person name="Pavlidis P."/>
            <person name="Sarris P.F."/>
        </authorList>
    </citation>
    <scope>NUCLEOTIDE SEQUENCE [LARGE SCALE GENOMIC DNA]</scope>
    <source>
        <strain evidence="2">cv. PFS-1207/04</strain>
    </source>
</reference>
<organism evidence="1 2">
    <name type="scientific">Brassica cretica</name>
    <name type="common">Mustard</name>
    <dbReference type="NCBI Taxonomy" id="69181"/>
    <lineage>
        <taxon>Eukaryota</taxon>
        <taxon>Viridiplantae</taxon>
        <taxon>Streptophyta</taxon>
        <taxon>Embryophyta</taxon>
        <taxon>Tracheophyta</taxon>
        <taxon>Spermatophyta</taxon>
        <taxon>Magnoliopsida</taxon>
        <taxon>eudicotyledons</taxon>
        <taxon>Gunneridae</taxon>
        <taxon>Pentapetalae</taxon>
        <taxon>rosids</taxon>
        <taxon>malvids</taxon>
        <taxon>Brassicales</taxon>
        <taxon>Brassicaceae</taxon>
        <taxon>Brassiceae</taxon>
        <taxon>Brassica</taxon>
    </lineage>
</organism>
<sequence length="259" mass="28093">MFCLRPAHPSLPVAGGLFLPFTLVFSLPLLSSSVSLRYAGVPGGSSFASVVFRCPDGVVQRRVVSPCAWRLVVGSSRCPMLSRCGVVYPHWRVCRTGWFRRVSSLAVSRFGVCFCVLVSGDKSSMAWARALFVVLSCPPPVSALLLSSRGGSCRGEFSSSHLRCLFLRLCFIVFIHLPVCAGCVSCFHVFEPIIPAPEPSARAFVCSGGCVLPASVVVPECLAWRNLVSGMFVEYDLLDSRFGQSYDKRDRLVEDGGSP</sequence>
<proteinExistence type="predicted"/>
<name>A0ABQ7D314_BRACR</name>